<evidence type="ECO:0008006" key="4">
    <source>
        <dbReference type="Google" id="ProtNLM"/>
    </source>
</evidence>
<dbReference type="STRING" id="710421.Mycch_0588"/>
<protein>
    <recommendedName>
        <fullName evidence="4">DUF2599 domain-containing protein</fullName>
    </recommendedName>
</protein>
<gene>
    <name evidence="2" type="ordered locus">Mycch_0588</name>
</gene>
<dbReference type="AlphaFoldDB" id="I4BDP9"/>
<dbReference type="HOGENOM" id="CLU_127583_1_0_11"/>
<reference evidence="2 3" key="1">
    <citation type="submission" date="2012-06" db="EMBL/GenBank/DDBJ databases">
        <title>Complete sequence of chromosome of Mycobacterium chubuense NBB4.</title>
        <authorList>
            <consortium name="US DOE Joint Genome Institute"/>
            <person name="Lucas S."/>
            <person name="Han J."/>
            <person name="Lapidus A."/>
            <person name="Cheng J.-F."/>
            <person name="Goodwin L."/>
            <person name="Pitluck S."/>
            <person name="Peters L."/>
            <person name="Mikhailova N."/>
            <person name="Teshima H."/>
            <person name="Detter J.C."/>
            <person name="Han C."/>
            <person name="Tapia R."/>
            <person name="Land M."/>
            <person name="Hauser L."/>
            <person name="Kyrpides N."/>
            <person name="Ivanova N."/>
            <person name="Pagani I."/>
            <person name="Mattes T."/>
            <person name="Holmes A."/>
            <person name="Rutledge P."/>
            <person name="Paulsen I."/>
            <person name="Coleman N."/>
            <person name="Woyke T."/>
        </authorList>
    </citation>
    <scope>NUCLEOTIDE SEQUENCE [LARGE SCALE GENOMIC DNA]</scope>
    <source>
        <strain evidence="2 3">NBB4</strain>
    </source>
</reference>
<evidence type="ECO:0000256" key="1">
    <source>
        <dbReference type="SAM" id="SignalP"/>
    </source>
</evidence>
<dbReference type="KEGG" id="mcb:Mycch_0588"/>
<accession>I4BDP9</accession>
<evidence type="ECO:0000313" key="2">
    <source>
        <dbReference type="EMBL" id="AFM15406.1"/>
    </source>
</evidence>
<keyword evidence="3" id="KW-1185">Reference proteome</keyword>
<feature type="chain" id="PRO_5003686214" description="DUF2599 domain-containing protein" evidence="1">
    <location>
        <begin position="25"/>
        <end position="137"/>
    </location>
</feature>
<organism evidence="2 3">
    <name type="scientific">Mycolicibacterium chubuense (strain NBB4)</name>
    <name type="common">Mycobacterium chubuense</name>
    <dbReference type="NCBI Taxonomy" id="710421"/>
    <lineage>
        <taxon>Bacteria</taxon>
        <taxon>Bacillati</taxon>
        <taxon>Actinomycetota</taxon>
        <taxon>Actinomycetes</taxon>
        <taxon>Mycobacteriales</taxon>
        <taxon>Mycobacteriaceae</taxon>
        <taxon>Mycolicibacterium</taxon>
    </lineage>
</organism>
<dbReference type="EMBL" id="CP003053">
    <property type="protein sequence ID" value="AFM15406.1"/>
    <property type="molecule type" value="Genomic_DNA"/>
</dbReference>
<dbReference type="Pfam" id="PF10783">
    <property type="entry name" value="DUF2599"/>
    <property type="match status" value="1"/>
</dbReference>
<dbReference type="PATRIC" id="fig|710421.3.peg.582"/>
<feature type="signal peptide" evidence="1">
    <location>
        <begin position="1"/>
        <end position="24"/>
    </location>
</feature>
<dbReference type="InterPro" id="IPR019719">
    <property type="entry name" value="DUF2599"/>
</dbReference>
<name>I4BDP9_MYCCN</name>
<dbReference type="OrthoDB" id="4412570at2"/>
<dbReference type="Proteomes" id="UP000006057">
    <property type="component" value="Chromosome"/>
</dbReference>
<dbReference type="RefSeq" id="WP_014813898.1">
    <property type="nucleotide sequence ID" value="NC_018027.1"/>
</dbReference>
<evidence type="ECO:0000313" key="3">
    <source>
        <dbReference type="Proteomes" id="UP000006057"/>
    </source>
</evidence>
<proteinExistence type="predicted"/>
<dbReference type="eggNOG" id="ENOG5033526">
    <property type="taxonomic scope" value="Bacteria"/>
</dbReference>
<sequence precursor="true">MRLALAAAAAACVLPVAFAPAAAAAPGIQPPPYVDHVQWATWGDLSSLRVYPTPAGRDTSGRPGTSAQADEAWAEVLKLSPDAATAGMKDQFDCHWKFAEIFEPGKASWNLEPWRPQVSQDEMLKTGCNPGGAEEPF</sequence>
<keyword evidence="1" id="KW-0732">Signal</keyword>